<comment type="catalytic activity">
    <reaction evidence="1 9">
        <text>a myo-inositol phosphate + H2O = myo-inositol + phosphate</text>
        <dbReference type="Rhea" id="RHEA:24056"/>
        <dbReference type="ChEBI" id="CHEBI:15377"/>
        <dbReference type="ChEBI" id="CHEBI:17268"/>
        <dbReference type="ChEBI" id="CHEBI:43474"/>
        <dbReference type="ChEBI" id="CHEBI:84139"/>
        <dbReference type="EC" id="3.1.3.25"/>
    </reaction>
</comment>
<keyword evidence="5 9" id="KW-0378">Hydrolase</keyword>
<evidence type="ECO:0000256" key="6">
    <source>
        <dbReference type="ARBA" id="ARBA00022814"/>
    </source>
</evidence>
<keyword evidence="6" id="KW-0804">Transcription</keyword>
<accession>A0A1E8CPB4</accession>
<evidence type="ECO:0000256" key="2">
    <source>
        <dbReference type="ARBA" id="ARBA00001946"/>
    </source>
</evidence>
<reference evidence="11" key="1">
    <citation type="submission" date="2016-07" db="EMBL/GenBank/DDBJ databases">
        <authorList>
            <person name="Florea S."/>
            <person name="Webb J.S."/>
            <person name="Jaromczyk J."/>
            <person name="Schardl C.L."/>
        </authorList>
    </citation>
    <scope>NUCLEOTIDE SEQUENCE [LARGE SCALE GENOMIC DNA]</scope>
    <source>
        <strain evidence="11">KCTC 42131</strain>
    </source>
</reference>
<dbReference type="InterPro" id="IPR033942">
    <property type="entry name" value="IMPase"/>
</dbReference>
<evidence type="ECO:0000256" key="5">
    <source>
        <dbReference type="ARBA" id="ARBA00022801"/>
    </source>
</evidence>
<protein>
    <recommendedName>
        <fullName evidence="9">Inositol-1-monophosphatase</fullName>
        <ecNumber evidence="9">3.1.3.25</ecNumber>
    </recommendedName>
</protein>
<keyword evidence="6" id="KW-0889">Transcription antitermination</keyword>
<evidence type="ECO:0000256" key="9">
    <source>
        <dbReference type="RuleBase" id="RU364068"/>
    </source>
</evidence>
<organism evidence="10 11">
    <name type="scientific">Pseudohongiella acticola</name>
    <dbReference type="NCBI Taxonomy" id="1524254"/>
    <lineage>
        <taxon>Bacteria</taxon>
        <taxon>Pseudomonadati</taxon>
        <taxon>Pseudomonadota</taxon>
        <taxon>Gammaproteobacteria</taxon>
        <taxon>Pseudomonadales</taxon>
        <taxon>Pseudohongiellaceae</taxon>
        <taxon>Pseudohongiella</taxon>
    </lineage>
</organism>
<evidence type="ECO:0000256" key="8">
    <source>
        <dbReference type="PIRSR" id="PIRSR600760-2"/>
    </source>
</evidence>
<dbReference type="STRING" id="1524254.PHACT_11535"/>
<dbReference type="InterPro" id="IPR020583">
    <property type="entry name" value="Inositol_monoP_metal-BS"/>
</dbReference>
<feature type="binding site" evidence="8">
    <location>
        <position position="103"/>
    </location>
    <ligand>
        <name>Mg(2+)</name>
        <dbReference type="ChEBI" id="CHEBI:18420"/>
        <label>1</label>
        <note>catalytic</note>
    </ligand>
</feature>
<dbReference type="Proteomes" id="UP000175669">
    <property type="component" value="Unassembled WGS sequence"/>
</dbReference>
<gene>
    <name evidence="10" type="ORF">PHACT_11535</name>
</gene>
<dbReference type="GO" id="GO:0008934">
    <property type="term" value="F:inositol monophosphate 1-phosphatase activity"/>
    <property type="evidence" value="ECO:0007669"/>
    <property type="project" value="InterPro"/>
</dbReference>
<keyword evidence="11" id="KW-1185">Reference proteome</keyword>
<keyword evidence="4 8" id="KW-0479">Metal-binding</keyword>
<evidence type="ECO:0000313" key="10">
    <source>
        <dbReference type="EMBL" id="OFE14117.1"/>
    </source>
</evidence>
<dbReference type="PRINTS" id="PR00377">
    <property type="entry name" value="IMPHPHTASES"/>
</dbReference>
<dbReference type="GO" id="GO:0006020">
    <property type="term" value="P:inositol metabolic process"/>
    <property type="evidence" value="ECO:0007669"/>
    <property type="project" value="TreeGrafter"/>
</dbReference>
<evidence type="ECO:0000313" key="11">
    <source>
        <dbReference type="Proteomes" id="UP000175669"/>
    </source>
</evidence>
<dbReference type="InterPro" id="IPR020550">
    <property type="entry name" value="Inositol_monophosphatase_CS"/>
</dbReference>
<comment type="caution">
    <text evidence="10">The sequence shown here is derived from an EMBL/GenBank/DDBJ whole genome shotgun (WGS) entry which is preliminary data.</text>
</comment>
<evidence type="ECO:0000256" key="1">
    <source>
        <dbReference type="ARBA" id="ARBA00001033"/>
    </source>
</evidence>
<dbReference type="CDD" id="cd01639">
    <property type="entry name" value="IMPase"/>
    <property type="match status" value="1"/>
</dbReference>
<dbReference type="FunFam" id="3.30.540.10:FF:000003">
    <property type="entry name" value="Inositol-1-monophosphatase"/>
    <property type="match status" value="1"/>
</dbReference>
<feature type="binding site" evidence="8">
    <location>
        <position position="83"/>
    </location>
    <ligand>
        <name>Mg(2+)</name>
        <dbReference type="ChEBI" id="CHEBI:18420"/>
        <label>1</label>
        <note>catalytic</note>
    </ligand>
</feature>
<dbReference type="Gene3D" id="3.30.540.10">
    <property type="entry name" value="Fructose-1,6-Bisphosphatase, subunit A, domain 1"/>
    <property type="match status" value="1"/>
</dbReference>
<dbReference type="Pfam" id="PF00459">
    <property type="entry name" value="Inositol_P"/>
    <property type="match status" value="1"/>
</dbReference>
<dbReference type="GO" id="GO:0046854">
    <property type="term" value="P:phosphatidylinositol phosphate biosynthetic process"/>
    <property type="evidence" value="ECO:0007669"/>
    <property type="project" value="InterPro"/>
</dbReference>
<dbReference type="PROSITE" id="PS00629">
    <property type="entry name" value="IMP_1"/>
    <property type="match status" value="1"/>
</dbReference>
<dbReference type="GO" id="GO:0046872">
    <property type="term" value="F:metal ion binding"/>
    <property type="evidence" value="ECO:0007669"/>
    <property type="project" value="UniProtKB-KW"/>
</dbReference>
<dbReference type="InterPro" id="IPR000760">
    <property type="entry name" value="Inositol_monophosphatase-like"/>
</dbReference>
<feature type="binding site" evidence="8">
    <location>
        <position position="105"/>
    </location>
    <ligand>
        <name>Mg(2+)</name>
        <dbReference type="ChEBI" id="CHEBI:18420"/>
        <label>1</label>
        <note>catalytic</note>
    </ligand>
</feature>
<comment type="cofactor">
    <cofactor evidence="2 8 9">
        <name>Mg(2+)</name>
        <dbReference type="ChEBI" id="CHEBI:18420"/>
    </cofactor>
</comment>
<dbReference type="AlphaFoldDB" id="A0A1E8CPB4"/>
<keyword evidence="6" id="KW-0805">Transcription regulation</keyword>
<feature type="binding site" evidence="8">
    <location>
        <position position="106"/>
    </location>
    <ligand>
        <name>Mg(2+)</name>
        <dbReference type="ChEBI" id="CHEBI:18420"/>
        <label>1</label>
        <note>catalytic</note>
    </ligand>
</feature>
<evidence type="ECO:0000256" key="4">
    <source>
        <dbReference type="ARBA" id="ARBA00022723"/>
    </source>
</evidence>
<dbReference type="PROSITE" id="PS00630">
    <property type="entry name" value="IMP_2"/>
    <property type="match status" value="1"/>
</dbReference>
<evidence type="ECO:0000256" key="7">
    <source>
        <dbReference type="ARBA" id="ARBA00022842"/>
    </source>
</evidence>
<dbReference type="EC" id="3.1.3.25" evidence="9"/>
<name>A0A1E8CPB4_9GAMM</name>
<proteinExistence type="inferred from homology"/>
<evidence type="ECO:0000256" key="3">
    <source>
        <dbReference type="ARBA" id="ARBA00009759"/>
    </source>
</evidence>
<dbReference type="SUPFAM" id="SSF56655">
    <property type="entry name" value="Carbohydrate phosphatase"/>
    <property type="match status" value="1"/>
</dbReference>
<dbReference type="PANTHER" id="PTHR20854">
    <property type="entry name" value="INOSITOL MONOPHOSPHATASE"/>
    <property type="match status" value="1"/>
</dbReference>
<comment type="similarity">
    <text evidence="3 9">Belongs to the inositol monophosphatase superfamily.</text>
</comment>
<feature type="binding site" evidence="8">
    <location>
        <position position="229"/>
    </location>
    <ligand>
        <name>Mg(2+)</name>
        <dbReference type="ChEBI" id="CHEBI:18420"/>
        <label>1</label>
        <note>catalytic</note>
    </ligand>
</feature>
<dbReference type="GO" id="GO:0031564">
    <property type="term" value="P:transcription antitermination"/>
    <property type="evidence" value="ECO:0007669"/>
    <property type="project" value="UniProtKB-KW"/>
</dbReference>
<keyword evidence="7 8" id="KW-0460">Magnesium</keyword>
<dbReference type="GO" id="GO:0007165">
    <property type="term" value="P:signal transduction"/>
    <property type="evidence" value="ECO:0007669"/>
    <property type="project" value="TreeGrafter"/>
</dbReference>
<dbReference type="EMBL" id="MASR01000001">
    <property type="protein sequence ID" value="OFE14117.1"/>
    <property type="molecule type" value="Genomic_DNA"/>
</dbReference>
<dbReference type="PANTHER" id="PTHR20854:SF4">
    <property type="entry name" value="INOSITOL-1-MONOPHOSPHATASE-RELATED"/>
    <property type="match status" value="1"/>
</dbReference>
<dbReference type="Gene3D" id="3.40.190.80">
    <property type="match status" value="1"/>
</dbReference>
<sequence length="283" mass="31244">MHEYAYYYVDRPPASVSEVLAFSEQVARDAGALMLAELQRDEGPAAHFKHDGQELVTEADIKVDKLICDAIRARYPTHQILAEESAPDLTQLSEREGPLWIIDPIDGTVNYAHGHQHSAVSIAWVVDGVVQSGVVYNPYNNEMFAAARGKGATLNGESIHVAQKTDLRRALFATGFPYIKKDMALLVRRVGLMLAHCADLRRMGSAALDICWVAAGRLDVYYENLSVWDFAAAQLIAIEAGARYGHFLPVPDGVNPVFHNKNILVSNATLYNKARDILLQAED</sequence>